<dbReference type="Gene3D" id="2.40.10.10">
    <property type="entry name" value="Trypsin-like serine proteases"/>
    <property type="match status" value="2"/>
</dbReference>
<dbReference type="PANTHER" id="PTHR15462:SF8">
    <property type="entry name" value="SERINE PROTEASE"/>
    <property type="match status" value="1"/>
</dbReference>
<organism evidence="3 4">
    <name type="scientific">Candidatus Colimorpha enterica</name>
    <dbReference type="NCBI Taxonomy" id="3083063"/>
    <lineage>
        <taxon>Bacteria</taxon>
        <taxon>Pseudomonadati</taxon>
        <taxon>Bacteroidota</taxon>
        <taxon>Bacteroidia</taxon>
        <taxon>Bacteroidales</taxon>
        <taxon>Candidatus Colimorpha</taxon>
    </lineage>
</organism>
<feature type="compositionally biased region" description="Basic and acidic residues" evidence="2">
    <location>
        <begin position="365"/>
        <end position="374"/>
    </location>
</feature>
<protein>
    <submittedName>
        <fullName evidence="3">Trypsin domain protein</fullName>
    </submittedName>
</protein>
<gene>
    <name evidence="3" type="ORF">BN580_01449</name>
</gene>
<sequence length="374" mass="41827">MLLPTAAIDKLQPDPGDEELTFIEHDTVTGKDTNFTLADLDPQYSSGAVNSVSKYDSVSGGYYFEPTDPDWMKSDESMTGSVGESGEVSPDKIITGSPWNRVTNVRDLPYCKNTLILGCWKTDAGMYYTISTGFMVGQRVIVTAGHVFWDEEKKMYPHEIRIFTRFDKNMTNFRQILDETDYYHPQKWVLSSNFVTTSGASDKEYDWCYVTLFTAIGKTITGTYGMSSYDVPKNKEIILSGYPGDHVNYPGEMFHQYKSSGVMNKLTEYTVKHTCSAREGMSGSTLSSVNYVAWGIHTASMNNKNLNVGVRFAPYLYSLYRIKSAQPTSKKYPEGKQYDQISENPDSGGSGSVGSCAPFLLRGRKASERQSARQ</sequence>
<dbReference type="InterPro" id="IPR009003">
    <property type="entry name" value="Peptidase_S1_PA"/>
</dbReference>
<name>R6TPW5_9BACT</name>
<evidence type="ECO:0000256" key="2">
    <source>
        <dbReference type="SAM" id="MobiDB-lite"/>
    </source>
</evidence>
<comment type="caution">
    <text evidence="3">The sequence shown here is derived from an EMBL/GenBank/DDBJ whole genome shotgun (WGS) entry which is preliminary data.</text>
</comment>
<dbReference type="STRING" id="1263015.BN580_01449"/>
<dbReference type="PANTHER" id="PTHR15462">
    <property type="entry name" value="SERINE PROTEASE"/>
    <property type="match status" value="1"/>
</dbReference>
<accession>R6TPW5</accession>
<dbReference type="InterPro" id="IPR043504">
    <property type="entry name" value="Peptidase_S1_PA_chymotrypsin"/>
</dbReference>
<evidence type="ECO:0000313" key="3">
    <source>
        <dbReference type="EMBL" id="CDC74230.1"/>
    </source>
</evidence>
<dbReference type="EMBL" id="CBFW010000203">
    <property type="protein sequence ID" value="CDC74230.1"/>
    <property type="molecule type" value="Genomic_DNA"/>
</dbReference>
<reference evidence="3" key="1">
    <citation type="submission" date="2012-11" db="EMBL/GenBank/DDBJ databases">
        <title>Dependencies among metagenomic species, viruses, plasmids and units of genetic variation.</title>
        <authorList>
            <person name="Nielsen H.B."/>
            <person name="Almeida M."/>
            <person name="Juncker A.S."/>
            <person name="Rasmussen S."/>
            <person name="Li J."/>
            <person name="Sunagawa S."/>
            <person name="Plichta D."/>
            <person name="Gautier L."/>
            <person name="Le Chatelier E."/>
            <person name="Peletier E."/>
            <person name="Bonde I."/>
            <person name="Nielsen T."/>
            <person name="Manichanh C."/>
            <person name="Arumugam M."/>
            <person name="Batto J."/>
            <person name="Santos M.B.Q.D."/>
            <person name="Blom N."/>
            <person name="Borruel N."/>
            <person name="Burgdorf K.S."/>
            <person name="Boumezbeur F."/>
            <person name="Casellas F."/>
            <person name="Dore J."/>
            <person name="Guarner F."/>
            <person name="Hansen T."/>
            <person name="Hildebrand F."/>
            <person name="Kaas R.S."/>
            <person name="Kennedy S."/>
            <person name="Kristiansen K."/>
            <person name="Kultima J.R."/>
            <person name="Leonard P."/>
            <person name="Levenez F."/>
            <person name="Lund O."/>
            <person name="Moumen B."/>
            <person name="Le Paslier D."/>
            <person name="Pons N."/>
            <person name="Pedersen O."/>
            <person name="Prifti E."/>
            <person name="Qin J."/>
            <person name="Raes J."/>
            <person name="Tap J."/>
            <person name="Tims S."/>
            <person name="Ussery D.W."/>
            <person name="Yamada T."/>
            <person name="MetaHit consortium"/>
            <person name="Renault P."/>
            <person name="Sicheritz-Ponten T."/>
            <person name="Bork P."/>
            <person name="Wang J."/>
            <person name="Brunak S."/>
            <person name="Ehrlich S.D."/>
        </authorList>
    </citation>
    <scope>NUCLEOTIDE SEQUENCE [LARGE SCALE GENOMIC DNA]</scope>
</reference>
<keyword evidence="1" id="KW-0732">Signal</keyword>
<dbReference type="InterPro" id="IPR050966">
    <property type="entry name" value="Glutamyl_endopeptidase"/>
</dbReference>
<evidence type="ECO:0000313" key="4">
    <source>
        <dbReference type="Proteomes" id="UP000017938"/>
    </source>
</evidence>
<feature type="region of interest" description="Disordered" evidence="2">
    <location>
        <begin position="329"/>
        <end position="374"/>
    </location>
</feature>
<evidence type="ECO:0000256" key="1">
    <source>
        <dbReference type="ARBA" id="ARBA00022729"/>
    </source>
</evidence>
<dbReference type="Proteomes" id="UP000017938">
    <property type="component" value="Unassembled WGS sequence"/>
</dbReference>
<dbReference type="AlphaFoldDB" id="R6TPW5"/>
<proteinExistence type="predicted"/>
<dbReference type="SUPFAM" id="SSF50494">
    <property type="entry name" value="Trypsin-like serine proteases"/>
    <property type="match status" value="1"/>
</dbReference>